<dbReference type="PROSITE" id="PS00662">
    <property type="entry name" value="T2SP_E"/>
    <property type="match status" value="1"/>
</dbReference>
<evidence type="ECO:0000256" key="3">
    <source>
        <dbReference type="ARBA" id="ARBA00022840"/>
    </source>
</evidence>
<evidence type="ECO:0000256" key="1">
    <source>
        <dbReference type="ARBA" id="ARBA00006611"/>
    </source>
</evidence>
<comment type="caution">
    <text evidence="5">The sequence shown here is derived from an EMBL/GenBank/DDBJ whole genome shotgun (WGS) entry which is preliminary data.</text>
</comment>
<accession>A0A2T4IJC2</accession>
<dbReference type="SMART" id="SM00382">
    <property type="entry name" value="AAA"/>
    <property type="match status" value="1"/>
</dbReference>
<dbReference type="PANTHER" id="PTHR30258:SF2">
    <property type="entry name" value="COMG OPERON PROTEIN 1"/>
    <property type="match status" value="1"/>
</dbReference>
<dbReference type="InterPro" id="IPR003593">
    <property type="entry name" value="AAA+_ATPase"/>
</dbReference>
<dbReference type="InterPro" id="IPR037257">
    <property type="entry name" value="T2SS_E_N_sf"/>
</dbReference>
<evidence type="ECO:0000256" key="2">
    <source>
        <dbReference type="ARBA" id="ARBA00022741"/>
    </source>
</evidence>
<feature type="domain" description="Bacterial type II secretion system protein E" evidence="4">
    <location>
        <begin position="359"/>
        <end position="373"/>
    </location>
</feature>
<dbReference type="EMBL" id="PZKC01000002">
    <property type="protein sequence ID" value="PTD97836.1"/>
    <property type="molecule type" value="Genomic_DNA"/>
</dbReference>
<dbReference type="Pfam" id="PF00437">
    <property type="entry name" value="T2SSE"/>
    <property type="match status" value="1"/>
</dbReference>
<sequence length="544" mass="59786">MRDAGLLSPVQLAYALQKQAVEGQRLGSLLVQHGLALEYDVAKVLAEQRHTEFVHADDLPAPDPAVLALFNNELCLSRGFLPLQRSSRGIQVLLGDGDPVAIAELVNQRCGLPCHFVQGEFTRVAQLTRQSYYFAQNPVEDLIRREVKVLGEDIDHAYSPERLLDLLLHLAVRERATDVHITPSATSLHVLLRIDGVLRPMLAMPAMLARTMVFVKLTAEMDISEQRRPQDGSFQTTVLDMPYTVRVSTIVTEHGERMVLRLLPERSDLTGLAQLGFRVEDVSILKRVFDRPAGLVLVTGPTGSGKSTTLHAALRLQSLIERNVLTVEDPIEYRVPGAGQTEVNRRAGYEFGTALRHFLRHDPDVMLIGEIRDGETAQAAIESAATGHLVLSTLHVSSVFGVVPRLRPLGLDAQSIADNLVAVINQRLVRRNCPVCSTAAAPDAATAAWLADYPDATPKRGRGCDTCRGTGYLGRLPAYEILLVEQAMAHAIADGCGREAIHRLAFENGFRPMIEMARWMVAQGRTTPEEVRRVVGEGPHGEHT</sequence>
<dbReference type="SUPFAM" id="SSF160246">
    <property type="entry name" value="EspE N-terminal domain-like"/>
    <property type="match status" value="1"/>
</dbReference>
<reference evidence="5 6" key="2">
    <citation type="submission" date="2018-04" db="EMBL/GenBank/DDBJ databases">
        <title>Thauera lacus sp. nov., isolated from an saline lake in Inner Mongolia, China.</title>
        <authorList>
            <person name="Liang Q.-Y."/>
        </authorList>
    </citation>
    <scope>NUCLEOTIDE SEQUENCE [LARGE SCALE GENOMIC DNA]</scope>
    <source>
        <strain evidence="5 6">D20</strain>
    </source>
</reference>
<evidence type="ECO:0000259" key="4">
    <source>
        <dbReference type="PROSITE" id="PS00662"/>
    </source>
</evidence>
<dbReference type="InterPro" id="IPR001482">
    <property type="entry name" value="T2SS/T4SS_dom"/>
</dbReference>
<evidence type="ECO:0000313" key="5">
    <source>
        <dbReference type="EMBL" id="PTD97836.1"/>
    </source>
</evidence>
<evidence type="ECO:0000313" key="6">
    <source>
        <dbReference type="Proteomes" id="UP000241193"/>
    </source>
</evidence>
<gene>
    <name evidence="5" type="ORF">C8261_02775</name>
</gene>
<protein>
    <submittedName>
        <fullName evidence="5">Secretion system protein</fullName>
    </submittedName>
</protein>
<name>A0A2T4IJC2_9RHOO</name>
<keyword evidence="2" id="KW-0547">Nucleotide-binding</keyword>
<comment type="similarity">
    <text evidence="1">Belongs to the GSP E family.</text>
</comment>
<dbReference type="SUPFAM" id="SSF52540">
    <property type="entry name" value="P-loop containing nucleoside triphosphate hydrolases"/>
    <property type="match status" value="1"/>
</dbReference>
<reference evidence="5 6" key="1">
    <citation type="submission" date="2018-03" db="EMBL/GenBank/DDBJ databases">
        <authorList>
            <person name="Keele B.F."/>
        </authorList>
    </citation>
    <scope>NUCLEOTIDE SEQUENCE [LARGE SCALE GENOMIC DNA]</scope>
    <source>
        <strain evidence="5 6">D20</strain>
    </source>
</reference>
<keyword evidence="3" id="KW-0067">ATP-binding</keyword>
<dbReference type="CDD" id="cd01129">
    <property type="entry name" value="PulE-GspE-like"/>
    <property type="match status" value="1"/>
</dbReference>
<dbReference type="Gene3D" id="3.40.50.300">
    <property type="entry name" value="P-loop containing nucleotide triphosphate hydrolases"/>
    <property type="match status" value="1"/>
</dbReference>
<dbReference type="AlphaFoldDB" id="A0A2T4IJC2"/>
<dbReference type="InterPro" id="IPR027417">
    <property type="entry name" value="P-loop_NTPase"/>
</dbReference>
<dbReference type="PANTHER" id="PTHR30258">
    <property type="entry name" value="TYPE II SECRETION SYSTEM PROTEIN GSPE-RELATED"/>
    <property type="match status" value="1"/>
</dbReference>
<dbReference type="GO" id="GO:0005524">
    <property type="term" value="F:ATP binding"/>
    <property type="evidence" value="ECO:0007669"/>
    <property type="project" value="UniProtKB-KW"/>
</dbReference>
<organism evidence="5 6">
    <name type="scientific">Pseudothauera lacus</name>
    <dbReference type="NCBI Taxonomy" id="2136175"/>
    <lineage>
        <taxon>Bacteria</taxon>
        <taxon>Pseudomonadati</taxon>
        <taxon>Pseudomonadota</taxon>
        <taxon>Betaproteobacteria</taxon>
        <taxon>Rhodocyclales</taxon>
        <taxon>Zoogloeaceae</taxon>
        <taxon>Pseudothauera</taxon>
    </lineage>
</organism>
<proteinExistence type="inferred from homology"/>
<dbReference type="Proteomes" id="UP000241193">
    <property type="component" value="Unassembled WGS sequence"/>
</dbReference>
<dbReference type="GO" id="GO:0005886">
    <property type="term" value="C:plasma membrane"/>
    <property type="evidence" value="ECO:0007669"/>
    <property type="project" value="TreeGrafter"/>
</dbReference>
<keyword evidence="6" id="KW-1185">Reference proteome</keyword>
<dbReference type="OrthoDB" id="9176794at2"/>
<dbReference type="Gene3D" id="3.30.450.90">
    <property type="match status" value="1"/>
</dbReference>
<dbReference type="GO" id="GO:0016887">
    <property type="term" value="F:ATP hydrolysis activity"/>
    <property type="evidence" value="ECO:0007669"/>
    <property type="project" value="TreeGrafter"/>
</dbReference>